<accession>A0A8D8CDX2</accession>
<feature type="compositionally biased region" description="Basic and acidic residues" evidence="1">
    <location>
        <begin position="1"/>
        <end position="18"/>
    </location>
</feature>
<evidence type="ECO:0000313" key="2">
    <source>
        <dbReference type="EMBL" id="CAG6492065.1"/>
    </source>
</evidence>
<organism evidence="2">
    <name type="scientific">Culex pipiens</name>
    <name type="common">House mosquito</name>
    <dbReference type="NCBI Taxonomy" id="7175"/>
    <lineage>
        <taxon>Eukaryota</taxon>
        <taxon>Metazoa</taxon>
        <taxon>Ecdysozoa</taxon>
        <taxon>Arthropoda</taxon>
        <taxon>Hexapoda</taxon>
        <taxon>Insecta</taxon>
        <taxon>Pterygota</taxon>
        <taxon>Neoptera</taxon>
        <taxon>Endopterygota</taxon>
        <taxon>Diptera</taxon>
        <taxon>Nematocera</taxon>
        <taxon>Culicoidea</taxon>
        <taxon>Culicidae</taxon>
        <taxon>Culicinae</taxon>
        <taxon>Culicini</taxon>
        <taxon>Culex</taxon>
        <taxon>Culex</taxon>
    </lineage>
</organism>
<feature type="region of interest" description="Disordered" evidence="1">
    <location>
        <begin position="1"/>
        <end position="21"/>
    </location>
</feature>
<sequence length="166" mass="18165">MVTRSSHDRNTAVPERRTSRTTYQGFPYVRAVHEAPNQHQFSEPNAESGVPAPRHLGVARSWSDGPEQPPRHFPKISTCRLVFNTVAQSPQITGPAGTSLECQQMASNSVDGTDHLLMPTRTTASRTLRSSLRLAAVRNAARVVVSVVGVDVPWAVVFRGTRVPET</sequence>
<protein>
    <submittedName>
        <fullName evidence="2">(northern house mosquito) hypothetical protein</fullName>
    </submittedName>
</protein>
<name>A0A8D8CDX2_CULPI</name>
<proteinExistence type="predicted"/>
<dbReference type="AlphaFoldDB" id="A0A8D8CDX2"/>
<evidence type="ECO:0000256" key="1">
    <source>
        <dbReference type="SAM" id="MobiDB-lite"/>
    </source>
</evidence>
<reference evidence="2" key="1">
    <citation type="submission" date="2021-05" db="EMBL/GenBank/DDBJ databases">
        <authorList>
            <person name="Alioto T."/>
            <person name="Alioto T."/>
            <person name="Gomez Garrido J."/>
        </authorList>
    </citation>
    <scope>NUCLEOTIDE SEQUENCE</scope>
</reference>
<dbReference type="EMBL" id="HBUE01120131">
    <property type="protein sequence ID" value="CAG6492065.1"/>
    <property type="molecule type" value="Transcribed_RNA"/>
</dbReference>